<dbReference type="SUPFAM" id="SSF46689">
    <property type="entry name" value="Homeodomain-like"/>
    <property type="match status" value="1"/>
</dbReference>
<dbReference type="InterPro" id="IPR009057">
    <property type="entry name" value="Homeodomain-like_sf"/>
</dbReference>
<dbReference type="PRINTS" id="PR00455">
    <property type="entry name" value="HTHTETR"/>
</dbReference>
<dbReference type="EMBL" id="FMZE01000011">
    <property type="protein sequence ID" value="SDD66931.1"/>
    <property type="molecule type" value="Genomic_DNA"/>
</dbReference>
<dbReference type="PANTHER" id="PTHR43479">
    <property type="entry name" value="ACREF/ENVCD OPERON REPRESSOR-RELATED"/>
    <property type="match status" value="1"/>
</dbReference>
<reference evidence="2 3" key="1">
    <citation type="submission" date="2016-10" db="EMBL/GenBank/DDBJ databases">
        <authorList>
            <person name="de Groot N.N."/>
        </authorList>
    </citation>
    <scope>NUCLEOTIDE SEQUENCE [LARGE SCALE GENOMIC DNA]</scope>
    <source>
        <strain evidence="2 3">CGMCC 4.5506</strain>
    </source>
</reference>
<dbReference type="Pfam" id="PF00440">
    <property type="entry name" value="TetR_N"/>
    <property type="match status" value="1"/>
</dbReference>
<dbReference type="PROSITE" id="PS50977">
    <property type="entry name" value="HTH_TETR_2"/>
    <property type="match status" value="1"/>
</dbReference>
<organism evidence="2 3">
    <name type="scientific">Prauserella marina</name>
    <dbReference type="NCBI Taxonomy" id="530584"/>
    <lineage>
        <taxon>Bacteria</taxon>
        <taxon>Bacillati</taxon>
        <taxon>Actinomycetota</taxon>
        <taxon>Actinomycetes</taxon>
        <taxon>Pseudonocardiales</taxon>
        <taxon>Pseudonocardiaceae</taxon>
        <taxon>Prauserella</taxon>
    </lineage>
</organism>
<evidence type="ECO:0000313" key="2">
    <source>
        <dbReference type="EMBL" id="SDD66931.1"/>
    </source>
</evidence>
<dbReference type="Gene3D" id="1.10.357.10">
    <property type="entry name" value="Tetracycline Repressor, domain 2"/>
    <property type="match status" value="1"/>
</dbReference>
<dbReference type="PANTHER" id="PTHR43479:SF11">
    <property type="entry name" value="ACREF_ENVCD OPERON REPRESSOR-RELATED"/>
    <property type="match status" value="1"/>
</dbReference>
<dbReference type="STRING" id="530584.SAMN05421630_11122"/>
<evidence type="ECO:0000256" key="1">
    <source>
        <dbReference type="ARBA" id="ARBA00023125"/>
    </source>
</evidence>
<dbReference type="KEGG" id="pmad:BAY61_27025"/>
<evidence type="ECO:0000313" key="3">
    <source>
        <dbReference type="Proteomes" id="UP000199494"/>
    </source>
</evidence>
<dbReference type="Proteomes" id="UP000199494">
    <property type="component" value="Unassembled WGS sequence"/>
</dbReference>
<dbReference type="PROSITE" id="PS01081">
    <property type="entry name" value="HTH_TETR_1"/>
    <property type="match status" value="1"/>
</dbReference>
<dbReference type="AlphaFoldDB" id="A0A222VVW7"/>
<dbReference type="GO" id="GO:0003677">
    <property type="term" value="F:DNA binding"/>
    <property type="evidence" value="ECO:0007669"/>
    <property type="project" value="UniProtKB-UniRule"/>
</dbReference>
<proteinExistence type="predicted"/>
<dbReference type="OrthoDB" id="3186364at2"/>
<gene>
    <name evidence="2" type="ORF">SAMN05421630_11122</name>
</gene>
<dbReference type="InterPro" id="IPR023772">
    <property type="entry name" value="DNA-bd_HTH_TetR-type_CS"/>
</dbReference>
<keyword evidence="3" id="KW-1185">Reference proteome</keyword>
<name>A0A222VVW7_9PSEU</name>
<keyword evidence="1 2" id="KW-0238">DNA-binding</keyword>
<protein>
    <submittedName>
        <fullName evidence="2">DNA-binding transcriptional regulator, AcrR family</fullName>
    </submittedName>
</protein>
<accession>A0A222VVW7</accession>
<dbReference type="InterPro" id="IPR050624">
    <property type="entry name" value="HTH-type_Tx_Regulator"/>
</dbReference>
<sequence>MVGRRSDTRERIQRVALDLFVEQGYEKTSLREIAERLGVTKAALYYHFRTKDDIVHSLIEDLAESLGELIEWARSQADLDPLERREEILRRFSKLVTERFGPVMQFIQQNMPAMKELGLKHAFGEKLIELFDLVTGGTQDAEAELRARLALAALMLGANPMFGAAKAPPPPDVALSVALELVARRD</sequence>
<dbReference type="RefSeq" id="WP_091809076.1">
    <property type="nucleotide sequence ID" value="NZ_CP016353.1"/>
</dbReference>
<dbReference type="InterPro" id="IPR001647">
    <property type="entry name" value="HTH_TetR"/>
</dbReference>